<dbReference type="SUPFAM" id="SSF58104">
    <property type="entry name" value="Methyl-accepting chemotaxis protein (MCP) signaling domain"/>
    <property type="match status" value="1"/>
</dbReference>
<dbReference type="SMART" id="SM00304">
    <property type="entry name" value="HAMP"/>
    <property type="match status" value="2"/>
</dbReference>
<evidence type="ECO:0000259" key="10">
    <source>
        <dbReference type="PROSITE" id="PS50885"/>
    </source>
</evidence>
<feature type="coiled-coil region" evidence="5">
    <location>
        <begin position="779"/>
        <end position="806"/>
    </location>
</feature>
<feature type="region of interest" description="Disordered" evidence="6">
    <location>
        <begin position="597"/>
        <end position="632"/>
    </location>
</feature>
<dbReference type="AlphaFoldDB" id="A0A940YBW4"/>
<dbReference type="Pfam" id="PF00672">
    <property type="entry name" value="HAMP"/>
    <property type="match status" value="1"/>
</dbReference>
<dbReference type="SMART" id="SM00283">
    <property type="entry name" value="MA"/>
    <property type="match status" value="1"/>
</dbReference>
<accession>A0A940YBW4</accession>
<evidence type="ECO:0000256" key="3">
    <source>
        <dbReference type="ARBA" id="ARBA00029447"/>
    </source>
</evidence>
<dbReference type="RefSeq" id="WP_210854312.1">
    <property type="nucleotide sequence ID" value="NZ_JAGQDD010000008.1"/>
</dbReference>
<evidence type="ECO:0000259" key="9">
    <source>
        <dbReference type="PROSITE" id="PS50112"/>
    </source>
</evidence>
<dbReference type="GO" id="GO:0004888">
    <property type="term" value="F:transmembrane signaling receptor activity"/>
    <property type="evidence" value="ECO:0007669"/>
    <property type="project" value="InterPro"/>
</dbReference>
<evidence type="ECO:0000256" key="7">
    <source>
        <dbReference type="SAM" id="Phobius"/>
    </source>
</evidence>
<dbReference type="PRINTS" id="PR00260">
    <property type="entry name" value="CHEMTRNSDUCR"/>
</dbReference>
<feature type="domain" description="Methyl-accepting transducer" evidence="8">
    <location>
        <begin position="575"/>
        <end position="790"/>
    </location>
</feature>
<keyword evidence="2" id="KW-0145">Chemotaxis</keyword>
<evidence type="ECO:0000256" key="5">
    <source>
        <dbReference type="SAM" id="Coils"/>
    </source>
</evidence>
<dbReference type="InterPro" id="IPR003660">
    <property type="entry name" value="HAMP_dom"/>
</dbReference>
<dbReference type="Gene3D" id="3.30.450.20">
    <property type="entry name" value="PAS domain"/>
    <property type="match status" value="1"/>
</dbReference>
<dbReference type="GO" id="GO:0006935">
    <property type="term" value="P:chemotaxis"/>
    <property type="evidence" value="ECO:0007669"/>
    <property type="project" value="UniProtKB-KW"/>
</dbReference>
<evidence type="ECO:0000256" key="6">
    <source>
        <dbReference type="SAM" id="MobiDB-lite"/>
    </source>
</evidence>
<feature type="region of interest" description="Disordered" evidence="6">
    <location>
        <begin position="813"/>
        <end position="860"/>
    </location>
</feature>
<dbReference type="Gene3D" id="1.10.287.950">
    <property type="entry name" value="Methyl-accepting chemotaxis protein"/>
    <property type="match status" value="1"/>
</dbReference>
<keyword evidence="7" id="KW-1133">Transmembrane helix</keyword>
<evidence type="ECO:0000259" key="8">
    <source>
        <dbReference type="PROSITE" id="PS50111"/>
    </source>
</evidence>
<feature type="compositionally biased region" description="Polar residues" evidence="6">
    <location>
        <begin position="611"/>
        <end position="631"/>
    </location>
</feature>
<dbReference type="EMBL" id="JAGQDD010000008">
    <property type="protein sequence ID" value="MBQ0931328.1"/>
    <property type="molecule type" value="Genomic_DNA"/>
</dbReference>
<sequence length="860" mass="90472">MKNLLARLLLWQKFAVLGVLALVLCAVPLALLMRTEFATLGSTRLELAGVEPIRHTHALLRAVETRRTAMVQLASSDEAVRRLAPAGDGGFSAAYATVEKTVGTITGDDEISHHWGEIAKASQALAALGTVDDSKLDDAMAQFDAMLQNGRDLQEHIADHFGLTLDPAADGYFLQAAAVMDAALTTSALTELHADSQRLLAGAGGDVAGLTEAAATLRALTNVQNHYTTQIEKILAADASLEGSVGALAKKTDEAQQAAVKFAAAVLRPGASQSGNAIDAHKAFYPAVQAHYQLVDQLHTALQASLQARESAHLNEITTLIATVALLALSGLGFSVLIVRSVTRPIADAVAAAQAVGAGELDHVIPVDNGRSEASQLLQSLSRMQSDLKQRIERDARIASENLRVRQALDTSSTNMMIADADGQIVYMNRAVEQMLQRREAAMRTALPGFSASHVMGQSFDSFHRNPSHQRNLLGHLRGEHRASIEIGGLSFSLIANPISDANGLRIGTVVEWNDRTDEVAAEREIGAIVEGAGRGDFAARMDTEGKQPFFATLGNLFNNLLETVSQTIIEVRAAAEQLTSASAQVSSTSQMLSQSASEQAASLEETTASLQEMSSSVQQNSDNANQTDSMATKAAREATEGGEAVVRTAAAMRQIATRISIIDDIAYQTNLLALNAAIEAARAGEHGKGFAVVAAEVRKLAERSQVAAQEIGTLATDSVQQAEKAGALLAEMVPSINRTSELVQEIAAASAEQAGGVSQITAAMDHLNGATQQNASSAEQLSATAEELSAQAAQLQELMAFFQVAGDEGSGRAESRAVTRSPAQAGAAARPRASAPRQRTPAAPTPLGESVDEGSFAPF</sequence>
<comment type="subcellular location">
    <subcellularLocation>
        <location evidence="1">Membrane</location>
    </subcellularLocation>
</comment>
<dbReference type="InterPro" id="IPR004089">
    <property type="entry name" value="MCPsignal_dom"/>
</dbReference>
<feature type="domain" description="HAMP" evidence="10">
    <location>
        <begin position="340"/>
        <end position="393"/>
    </location>
</feature>
<evidence type="ECO:0000313" key="12">
    <source>
        <dbReference type="Proteomes" id="UP000676246"/>
    </source>
</evidence>
<organism evidence="11 12">
    <name type="scientific">Ideonella alba</name>
    <dbReference type="NCBI Taxonomy" id="2824118"/>
    <lineage>
        <taxon>Bacteria</taxon>
        <taxon>Pseudomonadati</taxon>
        <taxon>Pseudomonadota</taxon>
        <taxon>Betaproteobacteria</taxon>
        <taxon>Burkholderiales</taxon>
        <taxon>Sphaerotilaceae</taxon>
        <taxon>Ideonella</taxon>
    </lineage>
</organism>
<dbReference type="PROSITE" id="PS50111">
    <property type="entry name" value="CHEMOTAXIS_TRANSDUC_2"/>
    <property type="match status" value="1"/>
</dbReference>
<feature type="domain" description="PAS" evidence="9">
    <location>
        <begin position="401"/>
        <end position="436"/>
    </location>
</feature>
<feature type="transmembrane region" description="Helical" evidence="7">
    <location>
        <begin position="317"/>
        <end position="339"/>
    </location>
</feature>
<dbReference type="InterPro" id="IPR035965">
    <property type="entry name" value="PAS-like_dom_sf"/>
</dbReference>
<keyword evidence="4" id="KW-0807">Transducer</keyword>
<evidence type="ECO:0000313" key="11">
    <source>
        <dbReference type="EMBL" id="MBQ0931328.1"/>
    </source>
</evidence>
<keyword evidence="5" id="KW-0175">Coiled coil</keyword>
<dbReference type="Pfam" id="PF13188">
    <property type="entry name" value="PAS_8"/>
    <property type="match status" value="1"/>
</dbReference>
<dbReference type="PROSITE" id="PS50885">
    <property type="entry name" value="HAMP"/>
    <property type="match status" value="1"/>
</dbReference>
<dbReference type="PANTHER" id="PTHR43531:SF11">
    <property type="entry name" value="METHYL-ACCEPTING CHEMOTAXIS PROTEIN 3"/>
    <property type="match status" value="1"/>
</dbReference>
<dbReference type="GO" id="GO:0007165">
    <property type="term" value="P:signal transduction"/>
    <property type="evidence" value="ECO:0007669"/>
    <property type="project" value="UniProtKB-KW"/>
</dbReference>
<dbReference type="SUPFAM" id="SSF55785">
    <property type="entry name" value="PYP-like sensor domain (PAS domain)"/>
    <property type="match status" value="1"/>
</dbReference>
<keyword evidence="7" id="KW-0812">Transmembrane</keyword>
<dbReference type="Pfam" id="PF00015">
    <property type="entry name" value="MCPsignal"/>
    <property type="match status" value="1"/>
</dbReference>
<evidence type="ECO:0000256" key="1">
    <source>
        <dbReference type="ARBA" id="ARBA00004370"/>
    </source>
</evidence>
<dbReference type="PROSITE" id="PS50112">
    <property type="entry name" value="PAS"/>
    <property type="match status" value="1"/>
</dbReference>
<dbReference type="FunFam" id="3.30.450.20:FF:000075">
    <property type="entry name" value="Methyl-accepting chemotaxis protein"/>
    <property type="match status" value="1"/>
</dbReference>
<keyword evidence="7" id="KW-0472">Membrane</keyword>
<dbReference type="Gene3D" id="6.10.340.10">
    <property type="match status" value="1"/>
</dbReference>
<dbReference type="InterPro" id="IPR051310">
    <property type="entry name" value="MCP_chemotaxis"/>
</dbReference>
<gene>
    <name evidence="11" type="ORF">KAK03_12610</name>
</gene>
<reference evidence="11 12" key="1">
    <citation type="submission" date="2021-04" db="EMBL/GenBank/DDBJ databases">
        <title>The genome sequence of Ideonella sp. 3Y2.</title>
        <authorList>
            <person name="Liu Y."/>
        </authorList>
    </citation>
    <scope>NUCLEOTIDE SEQUENCE [LARGE SCALE GENOMIC DNA]</scope>
    <source>
        <strain evidence="11 12">3Y2</strain>
    </source>
</reference>
<comment type="caution">
    <text evidence="11">The sequence shown here is derived from an EMBL/GenBank/DDBJ whole genome shotgun (WGS) entry which is preliminary data.</text>
</comment>
<evidence type="ECO:0000256" key="4">
    <source>
        <dbReference type="PROSITE-ProRule" id="PRU00284"/>
    </source>
</evidence>
<dbReference type="GO" id="GO:0005886">
    <property type="term" value="C:plasma membrane"/>
    <property type="evidence" value="ECO:0007669"/>
    <property type="project" value="TreeGrafter"/>
</dbReference>
<dbReference type="Proteomes" id="UP000676246">
    <property type="component" value="Unassembled WGS sequence"/>
</dbReference>
<keyword evidence="12" id="KW-1185">Reference proteome</keyword>
<proteinExistence type="inferred from homology"/>
<dbReference type="SUPFAM" id="SSF158472">
    <property type="entry name" value="HAMP domain-like"/>
    <property type="match status" value="1"/>
</dbReference>
<dbReference type="PANTHER" id="PTHR43531">
    <property type="entry name" value="PROTEIN ICFG"/>
    <property type="match status" value="1"/>
</dbReference>
<comment type="similarity">
    <text evidence="3">Belongs to the methyl-accepting chemotaxis (MCP) protein family.</text>
</comment>
<dbReference type="CDD" id="cd00130">
    <property type="entry name" value="PAS"/>
    <property type="match status" value="1"/>
</dbReference>
<dbReference type="FunFam" id="1.10.287.950:FF:000001">
    <property type="entry name" value="Methyl-accepting chemotaxis sensory transducer"/>
    <property type="match status" value="1"/>
</dbReference>
<protein>
    <submittedName>
        <fullName evidence="11">HAMP domain-containing protein</fullName>
    </submittedName>
</protein>
<evidence type="ECO:0000256" key="2">
    <source>
        <dbReference type="ARBA" id="ARBA00022500"/>
    </source>
</evidence>
<name>A0A940YBW4_9BURK</name>
<dbReference type="InterPro" id="IPR004090">
    <property type="entry name" value="Chemotax_Me-accpt_rcpt"/>
</dbReference>
<feature type="compositionally biased region" description="Low complexity" evidence="6">
    <location>
        <begin position="821"/>
        <end position="847"/>
    </location>
</feature>
<feature type="compositionally biased region" description="Low complexity" evidence="6">
    <location>
        <begin position="597"/>
        <end position="610"/>
    </location>
</feature>
<dbReference type="InterPro" id="IPR000014">
    <property type="entry name" value="PAS"/>
</dbReference>